<reference evidence="1 2" key="2">
    <citation type="journal article" date="2022" name="Mol. Ecol. Resour.">
        <title>The genomes of chicory, endive, great burdock and yacon provide insights into Asteraceae paleo-polyploidization history and plant inulin production.</title>
        <authorList>
            <person name="Fan W."/>
            <person name="Wang S."/>
            <person name="Wang H."/>
            <person name="Wang A."/>
            <person name="Jiang F."/>
            <person name="Liu H."/>
            <person name="Zhao H."/>
            <person name="Xu D."/>
            <person name="Zhang Y."/>
        </authorList>
    </citation>
    <scope>NUCLEOTIDE SEQUENCE [LARGE SCALE GENOMIC DNA]</scope>
    <source>
        <strain evidence="2">cv. Punajuju</strain>
        <tissue evidence="1">Leaves</tissue>
    </source>
</reference>
<accession>A0ACB9DZS5</accession>
<keyword evidence="2" id="KW-1185">Reference proteome</keyword>
<comment type="caution">
    <text evidence="1">The sequence shown here is derived from an EMBL/GenBank/DDBJ whole genome shotgun (WGS) entry which is preliminary data.</text>
</comment>
<name>A0ACB9DZS5_CICIN</name>
<protein>
    <submittedName>
        <fullName evidence="1">Uncharacterized protein</fullName>
    </submittedName>
</protein>
<organism evidence="1 2">
    <name type="scientific">Cichorium intybus</name>
    <name type="common">Chicory</name>
    <dbReference type="NCBI Taxonomy" id="13427"/>
    <lineage>
        <taxon>Eukaryota</taxon>
        <taxon>Viridiplantae</taxon>
        <taxon>Streptophyta</taxon>
        <taxon>Embryophyta</taxon>
        <taxon>Tracheophyta</taxon>
        <taxon>Spermatophyta</taxon>
        <taxon>Magnoliopsida</taxon>
        <taxon>eudicotyledons</taxon>
        <taxon>Gunneridae</taxon>
        <taxon>Pentapetalae</taxon>
        <taxon>asterids</taxon>
        <taxon>campanulids</taxon>
        <taxon>Asterales</taxon>
        <taxon>Asteraceae</taxon>
        <taxon>Cichorioideae</taxon>
        <taxon>Cichorieae</taxon>
        <taxon>Cichoriinae</taxon>
        <taxon>Cichorium</taxon>
    </lineage>
</organism>
<proteinExistence type="predicted"/>
<dbReference type="EMBL" id="CM042012">
    <property type="protein sequence ID" value="KAI3752062.1"/>
    <property type="molecule type" value="Genomic_DNA"/>
</dbReference>
<gene>
    <name evidence="1" type="ORF">L2E82_23202</name>
</gene>
<reference evidence="2" key="1">
    <citation type="journal article" date="2022" name="Mol. Ecol. Resour.">
        <title>The genomes of chicory, endive, great burdock and yacon provide insights into Asteraceae palaeo-polyploidization history and plant inulin production.</title>
        <authorList>
            <person name="Fan W."/>
            <person name="Wang S."/>
            <person name="Wang H."/>
            <person name="Wang A."/>
            <person name="Jiang F."/>
            <person name="Liu H."/>
            <person name="Zhao H."/>
            <person name="Xu D."/>
            <person name="Zhang Y."/>
        </authorList>
    </citation>
    <scope>NUCLEOTIDE SEQUENCE [LARGE SCALE GENOMIC DNA]</scope>
    <source>
        <strain evidence="2">cv. Punajuju</strain>
    </source>
</reference>
<sequence>MDQVGVVEFDDNWSPFQECSDDEEQDDDDEDDGVSETWGNDKMDEDHEEGEFIPEAPIAPESPMRVPAAAPSCNGIDESVNIGRRTDVPLEFENENNERKGAARCCG</sequence>
<evidence type="ECO:0000313" key="2">
    <source>
        <dbReference type="Proteomes" id="UP001055811"/>
    </source>
</evidence>
<evidence type="ECO:0000313" key="1">
    <source>
        <dbReference type="EMBL" id="KAI3752062.1"/>
    </source>
</evidence>
<dbReference type="Proteomes" id="UP001055811">
    <property type="component" value="Linkage Group LG04"/>
</dbReference>